<sequence>MVQTAQYPMNKLFEPLSFCHGPAMPNRFMLAPMTNQQSHADGTLSDEEYRWLVMRAKGGFGAVMTCGAHVVPSGQGFPGTLSISSDLHIAGLTRLARGIKQEGSLAIVQLFHAGSRSPRDLIGQAPLSPIDDLSTGSRGMTTAEVEELVEGFIVAALRAEKAGFDGVEIHAAHGYLPCAFLSPASNLRTDRYGGSLENRARFVREIIAGIRKRCGVEFSIGLRLSVERFGLELEETCRVAQDFMSEKTIDFIDMSLWDVFKEPADEGFQGRSLMSYFTELNRGDVRLGVAGKIMSAADAKACLDAGADFVLNGRAAVLHHNFPRKAHADDSFESVPAPVSRAYLEAEGLGPSFIQCMADWFDFVIEPDAK</sequence>
<dbReference type="Proteomes" id="UP000189935">
    <property type="component" value="Chromosome I"/>
</dbReference>
<dbReference type="InterPro" id="IPR013785">
    <property type="entry name" value="Aldolase_TIM"/>
</dbReference>
<dbReference type="CDD" id="cd02803">
    <property type="entry name" value="OYE_like_FMN_family"/>
    <property type="match status" value="1"/>
</dbReference>
<gene>
    <name evidence="4" type="ORF">SAMN05444159_1918</name>
</gene>
<dbReference type="PANTHER" id="PTHR43656">
    <property type="entry name" value="BINDING OXIDOREDUCTASE, PUTATIVE (AFU_ORTHOLOGUE AFUA_2G08260)-RELATED"/>
    <property type="match status" value="1"/>
</dbReference>
<feature type="domain" description="NADH:flavin oxidoreductase/NADH oxidase N-terminal" evidence="3">
    <location>
        <begin position="11"/>
        <end position="327"/>
    </location>
</feature>
<dbReference type="Gene3D" id="3.20.20.70">
    <property type="entry name" value="Aldolase class I"/>
    <property type="match status" value="1"/>
</dbReference>
<dbReference type="GO" id="GO:0016491">
    <property type="term" value="F:oxidoreductase activity"/>
    <property type="evidence" value="ECO:0007669"/>
    <property type="project" value="UniProtKB-KW"/>
</dbReference>
<dbReference type="InterPro" id="IPR001155">
    <property type="entry name" value="OxRdtase_FMN_N"/>
</dbReference>
<dbReference type="GO" id="GO:0010181">
    <property type="term" value="F:FMN binding"/>
    <property type="evidence" value="ECO:0007669"/>
    <property type="project" value="InterPro"/>
</dbReference>
<evidence type="ECO:0000259" key="3">
    <source>
        <dbReference type="Pfam" id="PF00724"/>
    </source>
</evidence>
<accession>A0A1M6NA26</accession>
<name>A0A1M6NA26_9BRAD</name>
<dbReference type="Pfam" id="PF00724">
    <property type="entry name" value="Oxidored_FMN"/>
    <property type="match status" value="1"/>
</dbReference>
<proteinExistence type="predicted"/>
<evidence type="ECO:0000313" key="4">
    <source>
        <dbReference type="EMBL" id="SHJ92542.1"/>
    </source>
</evidence>
<reference evidence="4 5" key="1">
    <citation type="submission" date="2016-11" db="EMBL/GenBank/DDBJ databases">
        <authorList>
            <person name="Jaros S."/>
            <person name="Januszkiewicz K."/>
            <person name="Wedrychowicz H."/>
        </authorList>
    </citation>
    <scope>NUCLEOTIDE SEQUENCE [LARGE SCALE GENOMIC DNA]</scope>
    <source>
        <strain evidence="4 5">GAS499</strain>
    </source>
</reference>
<keyword evidence="2" id="KW-0560">Oxidoreductase</keyword>
<organism evidence="4 5">
    <name type="scientific">Bradyrhizobium lablabi</name>
    <dbReference type="NCBI Taxonomy" id="722472"/>
    <lineage>
        <taxon>Bacteria</taxon>
        <taxon>Pseudomonadati</taxon>
        <taxon>Pseudomonadota</taxon>
        <taxon>Alphaproteobacteria</taxon>
        <taxon>Hyphomicrobiales</taxon>
        <taxon>Nitrobacteraceae</taxon>
        <taxon>Bradyrhizobium</taxon>
    </lineage>
</organism>
<dbReference type="EMBL" id="LT670844">
    <property type="protein sequence ID" value="SHJ92542.1"/>
    <property type="molecule type" value="Genomic_DNA"/>
</dbReference>
<evidence type="ECO:0000256" key="2">
    <source>
        <dbReference type="ARBA" id="ARBA00023002"/>
    </source>
</evidence>
<dbReference type="PANTHER" id="PTHR43656:SF2">
    <property type="entry name" value="BINDING OXIDOREDUCTASE, PUTATIVE (AFU_ORTHOLOGUE AFUA_2G08260)-RELATED"/>
    <property type="match status" value="1"/>
</dbReference>
<evidence type="ECO:0000256" key="1">
    <source>
        <dbReference type="ARBA" id="ARBA00022630"/>
    </source>
</evidence>
<protein>
    <submittedName>
        <fullName evidence="4">2,4-dienoyl-CoA reductase</fullName>
    </submittedName>
</protein>
<keyword evidence="1" id="KW-0285">Flavoprotein</keyword>
<dbReference type="InterPro" id="IPR051799">
    <property type="entry name" value="NADH_flavin_oxidoreductase"/>
</dbReference>
<dbReference type="SUPFAM" id="SSF51395">
    <property type="entry name" value="FMN-linked oxidoreductases"/>
    <property type="match status" value="1"/>
</dbReference>
<dbReference type="AlphaFoldDB" id="A0A1M6NA26"/>
<evidence type="ECO:0000313" key="5">
    <source>
        <dbReference type="Proteomes" id="UP000189935"/>
    </source>
</evidence>